<protein>
    <recommendedName>
        <fullName evidence="3">DUF2017 family protein</fullName>
    </recommendedName>
</protein>
<evidence type="ECO:0000313" key="2">
    <source>
        <dbReference type="Proteomes" id="UP001595960"/>
    </source>
</evidence>
<organism evidence="1 2">
    <name type="scientific">Agromyces aurantiacus</name>
    <dbReference type="NCBI Taxonomy" id="165814"/>
    <lineage>
        <taxon>Bacteria</taxon>
        <taxon>Bacillati</taxon>
        <taxon>Actinomycetota</taxon>
        <taxon>Actinomycetes</taxon>
        <taxon>Micrococcales</taxon>
        <taxon>Microbacteriaceae</taxon>
        <taxon>Agromyces</taxon>
    </lineage>
</organism>
<sequence>MTIELPSCLSSAERLLYLTGAIHHKVTLCEGALRDGAAHLTMSEEPPPLSDVPDLVRASARPDLRDDLLGLVAATEATLSDARALLLRRWMWLVDEETAVPSGGDRKMPGDAPLNEAEFMSVLERLNRLWHRIPILFQLISMPDLDTHGIWLAVARDEFRVNKNGSVTAYASLEPDERRPQE</sequence>
<dbReference type="Proteomes" id="UP001595960">
    <property type="component" value="Unassembled WGS sequence"/>
</dbReference>
<proteinExistence type="predicted"/>
<dbReference type="EMBL" id="JBHSJC010000001">
    <property type="protein sequence ID" value="MFC4829535.1"/>
    <property type="molecule type" value="Genomic_DNA"/>
</dbReference>
<keyword evidence="2" id="KW-1185">Reference proteome</keyword>
<dbReference type="RefSeq" id="WP_204393325.1">
    <property type="nucleotide sequence ID" value="NZ_JAFBBW010000001.1"/>
</dbReference>
<name>A0ABV9RB13_9MICO</name>
<gene>
    <name evidence="1" type="ORF">ACFPER_12080</name>
</gene>
<comment type="caution">
    <text evidence="1">The sequence shown here is derived from an EMBL/GenBank/DDBJ whole genome shotgun (WGS) entry which is preliminary data.</text>
</comment>
<accession>A0ABV9RB13</accession>
<evidence type="ECO:0008006" key="3">
    <source>
        <dbReference type="Google" id="ProtNLM"/>
    </source>
</evidence>
<reference evidence="2" key="1">
    <citation type="journal article" date="2019" name="Int. J. Syst. Evol. Microbiol.">
        <title>The Global Catalogue of Microorganisms (GCM) 10K type strain sequencing project: providing services to taxonomists for standard genome sequencing and annotation.</title>
        <authorList>
            <consortium name="The Broad Institute Genomics Platform"/>
            <consortium name="The Broad Institute Genome Sequencing Center for Infectious Disease"/>
            <person name="Wu L."/>
            <person name="Ma J."/>
        </authorList>
    </citation>
    <scope>NUCLEOTIDE SEQUENCE [LARGE SCALE GENOMIC DNA]</scope>
    <source>
        <strain evidence="2">CGMCC 1.12192</strain>
    </source>
</reference>
<evidence type="ECO:0000313" key="1">
    <source>
        <dbReference type="EMBL" id="MFC4829535.1"/>
    </source>
</evidence>